<sequence length="963" mass="108847">MKEHFFTFMEKIFQNTHAEEAPPLKENEERWYLPSFGVYHPRKPGNIRVVFDSSTQHGGVSLNDVLLTGPDLNNTLLGVLIRFREEALFPDNNPSKDIVEYRMRVHVFGNCPSPAVAIYCLRQSVLDADPDVKQFVNHNFYVNDGLKSFPTVEAAADLLKRTQEVLLDSNLRLHKIASNKKEVMEDFPSEDHANDLKDLYLGSDVLPTQRSLGLNWNLMSDTFTFNVAKEEKPFTRRGVLSTVNSIYDPLGFIAPVTIQGKAILRETTQDNGDWDSPLPQGMEEMWNTWRSSLKDLTSLQIPRTYSEISPAKGSRRELIVFCDASTKAIGSVAYLKLTDTDGNVHVGFVMGKAKLAPLPEHTVPRLELCAAVLAVELAELISSEIDMELDDTIFYSDSKVVLGYISNDTRRFYVYVSNRVQRIRSYSRPEQWQYVSTDVNPCGHCNTVCYRCTSLKHQLQAVPEESTFELLNPTLDTEIRPQVSTMKTIGTLQFMLSLKSRGCKGWHFCHTAISVEELLQAKRTVIHAVQEETYAQEYACIKKGEALPKESPLKALDPFIDADGLLRVGGRIREAELQPDEKFPLIIPGKHHIATLLVRPHHQKTQHQGRLFTEGTLRAAGLWIVGGKRRVSSVIFGCVTCRKLRGTPQTQKMADLPADRHSTEPPFTNVGLDVFGPWTVSSRRTRGGLGAVLFTCMSVRAVHMEVIERFLAIRGPVKLLRSDRGTNFVSACKELKIPSNIDSSSVEKFLLDQGCRWIFNPPHASHMGGSWERMIGVARRILDSMFLQLGTSKLTHEALSTLMAEVAAIINARPLVPVSTDPDEPFILTPATLLTQKVSILSAPVDDQVKDLHKHQWRQVQHLAHTSWNRWKKQYLSSLQPRRKWQSSKPDFQPGSIVLLKDDQVKRNEWPLGLITQVFPSKDSRVRKVEIRVSKKDGTKMFMRPINELVLLLAPENKAYKLL</sequence>
<keyword evidence="3" id="KW-1185">Reference proteome</keyword>
<dbReference type="EMBL" id="JAOPHQ010001512">
    <property type="protein sequence ID" value="KAK0150328.1"/>
    <property type="molecule type" value="Genomic_DNA"/>
</dbReference>
<dbReference type="PANTHER" id="PTHR47331">
    <property type="entry name" value="PHD-TYPE DOMAIN-CONTAINING PROTEIN"/>
    <property type="match status" value="1"/>
</dbReference>
<dbReference type="InterPro" id="IPR001584">
    <property type="entry name" value="Integrase_cat-core"/>
</dbReference>
<reference evidence="2" key="1">
    <citation type="journal article" date="2023" name="Front. Mar. Sci.">
        <title>A new Merluccius polli reference genome to investigate the effects of global change in West African waters.</title>
        <authorList>
            <person name="Mateo J.L."/>
            <person name="Blanco-Fernandez C."/>
            <person name="Garcia-Vazquez E."/>
            <person name="Machado-Schiaffino G."/>
        </authorList>
    </citation>
    <scope>NUCLEOTIDE SEQUENCE</scope>
    <source>
        <strain evidence="2">C29</strain>
        <tissue evidence="2">Fin</tissue>
    </source>
</reference>
<dbReference type="Pfam" id="PF18701">
    <property type="entry name" value="DUF5641"/>
    <property type="match status" value="1"/>
</dbReference>
<evidence type="ECO:0000313" key="2">
    <source>
        <dbReference type="EMBL" id="KAK0150328.1"/>
    </source>
</evidence>
<dbReference type="Gene3D" id="3.30.420.10">
    <property type="entry name" value="Ribonuclease H-like superfamily/Ribonuclease H"/>
    <property type="match status" value="1"/>
</dbReference>
<dbReference type="GO" id="GO:0003676">
    <property type="term" value="F:nucleic acid binding"/>
    <property type="evidence" value="ECO:0007669"/>
    <property type="project" value="InterPro"/>
</dbReference>
<dbReference type="InterPro" id="IPR008042">
    <property type="entry name" value="Retrotrans_Pao"/>
</dbReference>
<gene>
    <name evidence="2" type="ORF">N1851_008573</name>
</gene>
<name>A0AA47N0W6_MERPO</name>
<dbReference type="InterPro" id="IPR012337">
    <property type="entry name" value="RNaseH-like_sf"/>
</dbReference>
<dbReference type="Proteomes" id="UP001174136">
    <property type="component" value="Unassembled WGS sequence"/>
</dbReference>
<dbReference type="SUPFAM" id="SSF53098">
    <property type="entry name" value="Ribonuclease H-like"/>
    <property type="match status" value="1"/>
</dbReference>
<evidence type="ECO:0000259" key="1">
    <source>
        <dbReference type="PROSITE" id="PS50994"/>
    </source>
</evidence>
<dbReference type="InterPro" id="IPR036397">
    <property type="entry name" value="RNaseH_sf"/>
</dbReference>
<dbReference type="SUPFAM" id="SSF56672">
    <property type="entry name" value="DNA/RNA polymerases"/>
    <property type="match status" value="1"/>
</dbReference>
<evidence type="ECO:0000313" key="3">
    <source>
        <dbReference type="Proteomes" id="UP001174136"/>
    </source>
</evidence>
<dbReference type="InterPro" id="IPR043502">
    <property type="entry name" value="DNA/RNA_pol_sf"/>
</dbReference>
<dbReference type="InterPro" id="IPR040676">
    <property type="entry name" value="DUF5641"/>
</dbReference>
<comment type="caution">
    <text evidence="2">The sequence shown here is derived from an EMBL/GenBank/DDBJ whole genome shotgun (WGS) entry which is preliminary data.</text>
</comment>
<dbReference type="PROSITE" id="PS50994">
    <property type="entry name" value="INTEGRASE"/>
    <property type="match status" value="1"/>
</dbReference>
<dbReference type="Pfam" id="PF05380">
    <property type="entry name" value="Peptidase_A17"/>
    <property type="match status" value="1"/>
</dbReference>
<protein>
    <recommendedName>
        <fullName evidence="1">Integrase catalytic domain-containing protein</fullName>
    </recommendedName>
</protein>
<dbReference type="AlphaFoldDB" id="A0AA47N0W6"/>
<feature type="domain" description="Integrase catalytic" evidence="1">
    <location>
        <begin position="644"/>
        <end position="838"/>
    </location>
</feature>
<proteinExistence type="predicted"/>
<dbReference type="PANTHER" id="PTHR47331:SF6">
    <property type="entry name" value="DOUBLECORTIN DOMAIN-CONTAINING PROTEIN"/>
    <property type="match status" value="1"/>
</dbReference>
<accession>A0AA47N0W6</accession>
<organism evidence="2 3">
    <name type="scientific">Merluccius polli</name>
    <name type="common">Benguela hake</name>
    <name type="synonym">Merluccius cadenati</name>
    <dbReference type="NCBI Taxonomy" id="89951"/>
    <lineage>
        <taxon>Eukaryota</taxon>
        <taxon>Metazoa</taxon>
        <taxon>Chordata</taxon>
        <taxon>Craniata</taxon>
        <taxon>Vertebrata</taxon>
        <taxon>Euteleostomi</taxon>
        <taxon>Actinopterygii</taxon>
        <taxon>Neopterygii</taxon>
        <taxon>Teleostei</taxon>
        <taxon>Neoteleostei</taxon>
        <taxon>Acanthomorphata</taxon>
        <taxon>Zeiogadaria</taxon>
        <taxon>Gadariae</taxon>
        <taxon>Gadiformes</taxon>
        <taxon>Gadoidei</taxon>
        <taxon>Merlucciidae</taxon>
        <taxon>Merluccius</taxon>
    </lineage>
</organism>
<dbReference type="GO" id="GO:0015074">
    <property type="term" value="P:DNA integration"/>
    <property type="evidence" value="ECO:0007669"/>
    <property type="project" value="InterPro"/>
</dbReference>